<dbReference type="EMBL" id="CP152276">
    <property type="protein sequence ID" value="XAE41657.1"/>
    <property type="molecule type" value="Genomic_DNA"/>
</dbReference>
<dbReference type="Proteomes" id="UP001449795">
    <property type="component" value="Chromosome"/>
</dbReference>
<protein>
    <submittedName>
        <fullName evidence="1">Uncharacterized protein</fullName>
    </submittedName>
</protein>
<organism evidence="1 2">
    <name type="scientific">Nguyenibacter vanlangensis</name>
    <dbReference type="NCBI Taxonomy" id="1216886"/>
    <lineage>
        <taxon>Bacteria</taxon>
        <taxon>Pseudomonadati</taxon>
        <taxon>Pseudomonadota</taxon>
        <taxon>Alphaproteobacteria</taxon>
        <taxon>Acetobacterales</taxon>
        <taxon>Acetobacteraceae</taxon>
        <taxon>Nguyenibacter</taxon>
    </lineage>
</organism>
<proteinExistence type="predicted"/>
<accession>A0ABZ3D1M4</accession>
<evidence type="ECO:0000313" key="1">
    <source>
        <dbReference type="EMBL" id="XAE41657.1"/>
    </source>
</evidence>
<evidence type="ECO:0000313" key="2">
    <source>
        <dbReference type="Proteomes" id="UP001449795"/>
    </source>
</evidence>
<dbReference type="RefSeq" id="WP_342627534.1">
    <property type="nucleotide sequence ID" value="NZ_CP152276.1"/>
</dbReference>
<gene>
    <name evidence="1" type="ORF">AAC691_15380</name>
</gene>
<sequence>MAQQTISGTDANLVNQITIRVVEIGQFAQALLATRQVNQAAAAVLWAQLQAGFLSVLNLLVKLPVKGS</sequence>
<name>A0ABZ3D1M4_9PROT</name>
<reference evidence="1 2" key="1">
    <citation type="submission" date="2024-04" db="EMBL/GenBank/DDBJ databases">
        <title>Complete genome sequence of Nguyenibacter vanlangesis HBCM-1154, a strain capable of nitrogen fixation, IAA production, and phosphorus solubilization isolated from sugarcane soil.</title>
        <authorList>
            <person name="MY HANH P."/>
        </authorList>
    </citation>
    <scope>NUCLEOTIDE SEQUENCE [LARGE SCALE GENOMIC DNA]</scope>
    <source>
        <strain evidence="1 2">HBCM 1154</strain>
    </source>
</reference>
<keyword evidence="2" id="KW-1185">Reference proteome</keyword>